<dbReference type="EMBL" id="CAEZWB010000067">
    <property type="protein sequence ID" value="CAB4647978.1"/>
    <property type="molecule type" value="Genomic_DNA"/>
</dbReference>
<dbReference type="AlphaFoldDB" id="A0A6J6KFU2"/>
<protein>
    <submittedName>
        <fullName evidence="2">Unannotated protein</fullName>
    </submittedName>
</protein>
<sequence>MSNERITRDHVESRLKLVQDELQGKVNDKKAAITTGISIGAAVIILVSYLLGRRSGRKRRSTGRS</sequence>
<feature type="transmembrane region" description="Helical" evidence="1">
    <location>
        <begin position="31"/>
        <end position="51"/>
    </location>
</feature>
<organism evidence="2">
    <name type="scientific">freshwater metagenome</name>
    <dbReference type="NCBI Taxonomy" id="449393"/>
    <lineage>
        <taxon>unclassified sequences</taxon>
        <taxon>metagenomes</taxon>
        <taxon>ecological metagenomes</taxon>
    </lineage>
</organism>
<keyword evidence="1" id="KW-0812">Transmembrane</keyword>
<reference evidence="2" key="1">
    <citation type="submission" date="2020-05" db="EMBL/GenBank/DDBJ databases">
        <authorList>
            <person name="Chiriac C."/>
            <person name="Salcher M."/>
            <person name="Ghai R."/>
            <person name="Kavagutti S V."/>
        </authorList>
    </citation>
    <scope>NUCLEOTIDE SEQUENCE</scope>
</reference>
<keyword evidence="1" id="KW-1133">Transmembrane helix</keyword>
<keyword evidence="1" id="KW-0472">Membrane</keyword>
<gene>
    <name evidence="2" type="ORF">UFOPK2166_00641</name>
</gene>
<evidence type="ECO:0000256" key="1">
    <source>
        <dbReference type="SAM" id="Phobius"/>
    </source>
</evidence>
<evidence type="ECO:0000313" key="2">
    <source>
        <dbReference type="EMBL" id="CAB4647978.1"/>
    </source>
</evidence>
<proteinExistence type="predicted"/>
<name>A0A6J6KFU2_9ZZZZ</name>
<accession>A0A6J6KFU2</accession>